<dbReference type="NCBIfam" id="TIGR00976">
    <property type="entry name" value="CocE_NonD"/>
    <property type="match status" value="1"/>
</dbReference>
<dbReference type="InterPro" id="IPR000383">
    <property type="entry name" value="Xaa-Pro-like_dom"/>
</dbReference>
<dbReference type="EMBL" id="CP029189">
    <property type="protein sequence ID" value="QES58953.1"/>
    <property type="molecule type" value="Genomic_DNA"/>
</dbReference>
<dbReference type="InterPro" id="IPR008979">
    <property type="entry name" value="Galactose-bd-like_sf"/>
</dbReference>
<dbReference type="SUPFAM" id="SSF53474">
    <property type="entry name" value="alpha/beta-Hydrolases"/>
    <property type="match status" value="1"/>
</dbReference>
<evidence type="ECO:0000313" key="6">
    <source>
        <dbReference type="Proteomes" id="UP000324101"/>
    </source>
</evidence>
<gene>
    <name evidence="5" type="ORF">DEJ51_14355</name>
</gene>
<reference evidence="5 6" key="1">
    <citation type="submission" date="2018-05" db="EMBL/GenBank/DDBJ databases">
        <title>Streptomyces venezuelae.</title>
        <authorList>
            <person name="Kim W."/>
            <person name="Lee N."/>
            <person name="Cho B.-K."/>
        </authorList>
    </citation>
    <scope>NUCLEOTIDE SEQUENCE [LARGE SCALE GENOMIC DNA]</scope>
    <source>
        <strain evidence="5 6">ATCC 21018</strain>
    </source>
</reference>
<accession>A0A5P2DVM7</accession>
<dbReference type="InterPro" id="IPR005674">
    <property type="entry name" value="CocE/Ser_esterase"/>
</dbReference>
<name>A0A5P2DVM7_STRVZ</name>
<comment type="similarity">
    <text evidence="1">Belongs to the AB hydrolase superfamily.</text>
</comment>
<dbReference type="Gene3D" id="3.40.50.1820">
    <property type="entry name" value="alpha/beta hydrolase"/>
    <property type="match status" value="1"/>
</dbReference>
<protein>
    <recommendedName>
        <fullName evidence="4">Xaa-Pro dipeptidyl-peptidase C-terminal domain-containing protein</fullName>
    </recommendedName>
</protein>
<dbReference type="Pfam" id="PF08530">
    <property type="entry name" value="PepX_C"/>
    <property type="match status" value="1"/>
</dbReference>
<dbReference type="SUPFAM" id="SSF49785">
    <property type="entry name" value="Galactose-binding domain-like"/>
    <property type="match status" value="1"/>
</dbReference>
<evidence type="ECO:0000256" key="1">
    <source>
        <dbReference type="ARBA" id="ARBA00008645"/>
    </source>
</evidence>
<evidence type="ECO:0000256" key="2">
    <source>
        <dbReference type="ARBA" id="ARBA00022801"/>
    </source>
</evidence>
<proteinExistence type="inferred from homology"/>
<evidence type="ECO:0000259" key="4">
    <source>
        <dbReference type="SMART" id="SM00939"/>
    </source>
</evidence>
<feature type="domain" description="Xaa-Pro dipeptidyl-peptidase C-terminal" evidence="4">
    <location>
        <begin position="402"/>
        <end position="625"/>
    </location>
</feature>
<dbReference type="GO" id="GO:0008239">
    <property type="term" value="F:dipeptidyl-peptidase activity"/>
    <property type="evidence" value="ECO:0007669"/>
    <property type="project" value="InterPro"/>
</dbReference>
<dbReference type="InterPro" id="IPR050261">
    <property type="entry name" value="FrsA_esterase"/>
</dbReference>
<evidence type="ECO:0000256" key="3">
    <source>
        <dbReference type="SAM" id="MobiDB-lite"/>
    </source>
</evidence>
<dbReference type="GO" id="GO:0052689">
    <property type="term" value="F:carboxylic ester hydrolase activity"/>
    <property type="evidence" value="ECO:0007669"/>
    <property type="project" value="UniProtKB-ARBA"/>
</dbReference>
<dbReference type="OrthoDB" id="3276960at2"/>
<keyword evidence="2" id="KW-0378">Hydrolase</keyword>
<organism evidence="5 6">
    <name type="scientific">Streptomyces venezuelae</name>
    <dbReference type="NCBI Taxonomy" id="54571"/>
    <lineage>
        <taxon>Bacteria</taxon>
        <taxon>Bacillati</taxon>
        <taxon>Actinomycetota</taxon>
        <taxon>Actinomycetes</taxon>
        <taxon>Kitasatosporales</taxon>
        <taxon>Streptomycetaceae</taxon>
        <taxon>Streptomyces</taxon>
    </lineage>
</organism>
<dbReference type="InterPro" id="IPR029058">
    <property type="entry name" value="AB_hydrolase_fold"/>
</dbReference>
<feature type="compositionally biased region" description="Basic and acidic residues" evidence="3">
    <location>
        <begin position="42"/>
        <end position="53"/>
    </location>
</feature>
<dbReference type="AlphaFoldDB" id="A0A5P2DVM7"/>
<dbReference type="PANTHER" id="PTHR22946">
    <property type="entry name" value="DIENELACTONE HYDROLASE DOMAIN-CONTAINING PROTEIN-RELATED"/>
    <property type="match status" value="1"/>
</dbReference>
<feature type="region of interest" description="Disordered" evidence="3">
    <location>
        <begin position="1"/>
        <end position="71"/>
    </location>
</feature>
<dbReference type="Proteomes" id="UP000324101">
    <property type="component" value="Chromosome"/>
</dbReference>
<dbReference type="Pfam" id="PF02129">
    <property type="entry name" value="Peptidase_S15"/>
    <property type="match status" value="1"/>
</dbReference>
<dbReference type="PANTHER" id="PTHR22946:SF9">
    <property type="entry name" value="POLYKETIDE TRANSFERASE AF380"/>
    <property type="match status" value="1"/>
</dbReference>
<dbReference type="InterPro" id="IPR013736">
    <property type="entry name" value="Xaa-Pro_dipept_C"/>
</dbReference>
<dbReference type="Gene3D" id="2.60.120.260">
    <property type="entry name" value="Galactose-binding domain-like"/>
    <property type="match status" value="1"/>
</dbReference>
<dbReference type="SMART" id="SM00939">
    <property type="entry name" value="PepX_C"/>
    <property type="match status" value="1"/>
</dbReference>
<evidence type="ECO:0000313" key="5">
    <source>
        <dbReference type="EMBL" id="QES58953.1"/>
    </source>
</evidence>
<sequence>MFSGGGTFPPRGPTHLTERAVVAPPAGRRSRRAAARGTGGDDFGRNPETRDTSPDVPSILNAPLRARAGAHVPVTRRRRRGWTDVTPAARTPFSRTPFSLYPELDATALLAFVTALESGDVTGLAPARAAEVAEVRSVAVFTRSKVTGADGDLLDAALWRHTGPQPRPAVVMPSPWTGLGWLPYAVQASRFAARGYNVLAYSARGFGGSEGQVDVAGPLDVADGSRALDHLVERSTGPVTRIGFLGDSYGSGISQLVAAHDTRVDAVVALSTWGDLGEAFYENSTRHVAAVRALLDAAAKARLSPQTQSVFDNVLADRDVRGTLRWAETRSPFTHIKELNRRQVPVFFSHAWHETLFPPNQTLKMFNELTGPKRLAVSIGDHSGPEMTGMLGLPNRIWTDAHRWLDHHLREIDKGIHAEGQVLGEVMWSRTLEFRPTWPSLTERLERLHLAGDGELGDEPQPGWTSTVLCGVDTPATVADTVVQSGYAEIAGRPKTYRTQDIDRTVAAVWTADPAAETMRLRGTPRLRVTYRAANPGSTFVAYLLDTAPDGTAHLVTHAPYTDLGSPPDSLISADIDLQATAYDLPRGHRLMLVIDARDPFYADANLPRATLAFTSPDATPSYLDLPLG</sequence>